<name>A0ABZ3A2D2_9MICC</name>
<dbReference type="InterPro" id="IPR051788">
    <property type="entry name" value="MFS_Transporter"/>
</dbReference>
<dbReference type="InterPro" id="IPR036259">
    <property type="entry name" value="MFS_trans_sf"/>
</dbReference>
<evidence type="ECO:0000256" key="3">
    <source>
        <dbReference type="ARBA" id="ARBA00022989"/>
    </source>
</evidence>
<keyword evidence="4 5" id="KW-0472">Membrane</keyword>
<evidence type="ECO:0000313" key="6">
    <source>
        <dbReference type="EMBL" id="WZP17027.1"/>
    </source>
</evidence>
<evidence type="ECO:0000313" key="7">
    <source>
        <dbReference type="Proteomes" id="UP001448858"/>
    </source>
</evidence>
<keyword evidence="2 5" id="KW-0812">Transmembrane</keyword>
<feature type="transmembrane region" description="Helical" evidence="5">
    <location>
        <begin position="380"/>
        <end position="399"/>
    </location>
</feature>
<dbReference type="Proteomes" id="UP001448858">
    <property type="component" value="Chromosome"/>
</dbReference>
<dbReference type="Pfam" id="PF07690">
    <property type="entry name" value="MFS_1"/>
    <property type="match status" value="1"/>
</dbReference>
<proteinExistence type="predicted"/>
<dbReference type="InterPro" id="IPR011701">
    <property type="entry name" value="MFS"/>
</dbReference>
<dbReference type="RefSeq" id="WP_342024623.1">
    <property type="nucleotide sequence ID" value="NZ_CP151657.1"/>
</dbReference>
<dbReference type="Gene3D" id="1.20.1250.20">
    <property type="entry name" value="MFS general substrate transporter like domains"/>
    <property type="match status" value="2"/>
</dbReference>
<evidence type="ECO:0000256" key="1">
    <source>
        <dbReference type="ARBA" id="ARBA00004141"/>
    </source>
</evidence>
<evidence type="ECO:0000256" key="5">
    <source>
        <dbReference type="SAM" id="Phobius"/>
    </source>
</evidence>
<dbReference type="EMBL" id="CP151657">
    <property type="protein sequence ID" value="WZP17027.1"/>
    <property type="molecule type" value="Genomic_DNA"/>
</dbReference>
<evidence type="ECO:0000256" key="4">
    <source>
        <dbReference type="ARBA" id="ARBA00023136"/>
    </source>
</evidence>
<accession>A0ABZ3A2D2</accession>
<keyword evidence="7" id="KW-1185">Reference proteome</keyword>
<keyword evidence="3 5" id="KW-1133">Transmembrane helix</keyword>
<feature type="transmembrane region" description="Helical" evidence="5">
    <location>
        <begin position="315"/>
        <end position="337"/>
    </location>
</feature>
<feature type="transmembrane region" description="Helical" evidence="5">
    <location>
        <begin position="291"/>
        <end position="309"/>
    </location>
</feature>
<dbReference type="PANTHER" id="PTHR23514:SF13">
    <property type="entry name" value="INNER MEMBRANE PROTEIN YBJJ"/>
    <property type="match status" value="1"/>
</dbReference>
<protein>
    <submittedName>
        <fullName evidence="6">MFS transporter</fullName>
    </submittedName>
</protein>
<sequence>MTSPAVRAKHKGSSISYASYASFAAFGVFWGTWGASIPRIRDQSGLTDGELGTALLFIGAGALPAMLLTGRLLDRFGIRVTTAAALSLQGAAGLCVALTATGMTSFSLGLLLVGAASGAADVAINAGAGSAERVMARPVITRSHGTFSAFVVVSSLLTGVLNSLGMTPAVGFSLAAASMFLAAGYLLFALPPQPGNSRDVQTSKPERMGVAKAASARNSAFPLLPVVLAGLLAALALAGENAHQSWAAVFFEDVLDTGSDLSSTAPAMFAAVAAVTRFSTGRLNPAHATRTVILGATAATVGTGLLAGATNLAAALAGLAVAAAGTAVLYPTLLGIVSRASSAAAQGRATSWLAAVSYLGFLLGPVYVGLWSEAAGLRGAMIAVAALGALLLTLAPVLLRRSTTGSPRKG</sequence>
<reference evidence="6 7" key="1">
    <citation type="submission" date="2024-04" db="EMBL/GenBank/DDBJ databases">
        <title>Arthrobacter sp. from Plains bison fecal sample.</title>
        <authorList>
            <person name="Ruzzini A."/>
        </authorList>
    </citation>
    <scope>NUCLEOTIDE SEQUENCE [LARGE SCALE GENOMIC DNA]</scope>
    <source>
        <strain evidence="6 7">EINP1</strain>
    </source>
</reference>
<organism evidence="6 7">
    <name type="scientific">Arthrobacter citreus</name>
    <dbReference type="NCBI Taxonomy" id="1670"/>
    <lineage>
        <taxon>Bacteria</taxon>
        <taxon>Bacillati</taxon>
        <taxon>Actinomycetota</taxon>
        <taxon>Actinomycetes</taxon>
        <taxon>Micrococcales</taxon>
        <taxon>Micrococcaceae</taxon>
        <taxon>Arthrobacter</taxon>
    </lineage>
</organism>
<gene>
    <name evidence="6" type="ORF">AAE021_05560</name>
</gene>
<dbReference type="PANTHER" id="PTHR23514">
    <property type="entry name" value="BYPASS OF STOP CODON PROTEIN 6"/>
    <property type="match status" value="1"/>
</dbReference>
<feature type="transmembrane region" description="Helical" evidence="5">
    <location>
        <begin position="53"/>
        <end position="73"/>
    </location>
</feature>
<feature type="transmembrane region" description="Helical" evidence="5">
    <location>
        <begin position="145"/>
        <end position="164"/>
    </location>
</feature>
<dbReference type="SUPFAM" id="SSF103473">
    <property type="entry name" value="MFS general substrate transporter"/>
    <property type="match status" value="1"/>
</dbReference>
<feature type="transmembrane region" description="Helical" evidence="5">
    <location>
        <begin position="170"/>
        <end position="190"/>
    </location>
</feature>
<feature type="transmembrane region" description="Helical" evidence="5">
    <location>
        <begin position="349"/>
        <end position="368"/>
    </location>
</feature>
<feature type="transmembrane region" description="Helical" evidence="5">
    <location>
        <begin position="220"/>
        <end position="239"/>
    </location>
</feature>
<evidence type="ECO:0000256" key="2">
    <source>
        <dbReference type="ARBA" id="ARBA00022692"/>
    </source>
</evidence>
<comment type="subcellular location">
    <subcellularLocation>
        <location evidence="1">Membrane</location>
        <topology evidence="1">Multi-pass membrane protein</topology>
    </subcellularLocation>
</comment>
<feature type="transmembrane region" description="Helical" evidence="5">
    <location>
        <begin position="12"/>
        <end position="33"/>
    </location>
</feature>